<proteinExistence type="predicted"/>
<reference evidence="1" key="1">
    <citation type="submission" date="2021-03" db="EMBL/GenBank/DDBJ databases">
        <authorList>
            <consortium name="Genoscope - CEA"/>
            <person name="William W."/>
        </authorList>
    </citation>
    <scope>NUCLEOTIDE SEQUENCE</scope>
    <source>
        <strain evidence="1">Doubled-haploid Pahang</strain>
    </source>
</reference>
<dbReference type="Gramene" id="Ma11_t11460.1">
    <property type="protein sequence ID" value="Ma11_p11460.1"/>
    <property type="gene ID" value="Ma11_g11460"/>
</dbReference>
<dbReference type="AlphaFoldDB" id="A0A804L6R7"/>
<gene>
    <name evidence="1" type="ORF">GSMUA_13310.1</name>
</gene>
<protein>
    <submittedName>
        <fullName evidence="1">(wild Malaysian banana) hypothetical protein</fullName>
    </submittedName>
</protein>
<organism evidence="2 3">
    <name type="scientific">Musa acuminata subsp. malaccensis</name>
    <name type="common">Wild banana</name>
    <name type="synonym">Musa malaccensis</name>
    <dbReference type="NCBI Taxonomy" id="214687"/>
    <lineage>
        <taxon>Eukaryota</taxon>
        <taxon>Viridiplantae</taxon>
        <taxon>Streptophyta</taxon>
        <taxon>Embryophyta</taxon>
        <taxon>Tracheophyta</taxon>
        <taxon>Spermatophyta</taxon>
        <taxon>Magnoliopsida</taxon>
        <taxon>Liliopsida</taxon>
        <taxon>Zingiberales</taxon>
        <taxon>Musaceae</taxon>
        <taxon>Musa</taxon>
    </lineage>
</organism>
<evidence type="ECO:0000313" key="3">
    <source>
        <dbReference type="Proteomes" id="UP000012960"/>
    </source>
</evidence>
<dbReference type="Proteomes" id="UP000012960">
    <property type="component" value="Unplaced"/>
</dbReference>
<accession>A0A804L6R7</accession>
<reference evidence="2" key="2">
    <citation type="submission" date="2021-05" db="UniProtKB">
        <authorList>
            <consortium name="EnsemblPlants"/>
        </authorList>
    </citation>
    <scope>IDENTIFICATION</scope>
    <source>
        <strain evidence="2">subsp. malaccensis</strain>
    </source>
</reference>
<sequence length="38" mass="4543">MEQRKLITSCHTITSVRTYVLNYKMILCAKEVQKEKKQ</sequence>
<dbReference type="EnsemblPlants" id="Ma11_t11460.1">
    <property type="protein sequence ID" value="Ma11_p11460.1"/>
    <property type="gene ID" value="Ma11_g11460"/>
</dbReference>
<dbReference type="EMBL" id="HG996475">
    <property type="protein sequence ID" value="CAG1864297.1"/>
    <property type="molecule type" value="Genomic_DNA"/>
</dbReference>
<name>A0A804L6R7_MUSAM</name>
<evidence type="ECO:0000313" key="1">
    <source>
        <dbReference type="EMBL" id="CAG1864297.1"/>
    </source>
</evidence>
<keyword evidence="3" id="KW-1185">Reference proteome</keyword>
<dbReference type="InParanoid" id="A0A804L6R7"/>
<evidence type="ECO:0000313" key="2">
    <source>
        <dbReference type="EnsemblPlants" id="Ma11_p11460.1"/>
    </source>
</evidence>